<dbReference type="Pfam" id="PF22725">
    <property type="entry name" value="GFO_IDH_MocA_C3"/>
    <property type="match status" value="1"/>
</dbReference>
<dbReference type="SUPFAM" id="SSF51735">
    <property type="entry name" value="NAD(P)-binding Rossmann-fold domains"/>
    <property type="match status" value="1"/>
</dbReference>
<dbReference type="InterPro" id="IPR055170">
    <property type="entry name" value="GFO_IDH_MocA-like_dom"/>
</dbReference>
<protein>
    <recommendedName>
        <fullName evidence="3">D-xylose 1-dehydrogenase (NADP(+), D-xylono-1,5-lactone-forming)</fullName>
        <ecNumber evidence="3">1.1.1.179</ecNumber>
    </recommendedName>
    <alternativeName>
        <fullName evidence="4">D-xylose-NADP dehydrogenase</fullName>
    </alternativeName>
</protein>
<dbReference type="InterPro" id="IPR050984">
    <property type="entry name" value="Gfo/Idh/MocA_domain"/>
</dbReference>
<organism evidence="8">
    <name type="scientific">Aphanomyces invadans</name>
    <dbReference type="NCBI Taxonomy" id="157072"/>
    <lineage>
        <taxon>Eukaryota</taxon>
        <taxon>Sar</taxon>
        <taxon>Stramenopiles</taxon>
        <taxon>Oomycota</taxon>
        <taxon>Saprolegniomycetes</taxon>
        <taxon>Saprolegniales</taxon>
        <taxon>Verrucalvaceae</taxon>
        <taxon>Aphanomyces</taxon>
    </lineage>
</organism>
<dbReference type="PANTHER" id="PTHR22604">
    <property type="entry name" value="OXIDOREDUCTASES"/>
    <property type="match status" value="1"/>
</dbReference>
<feature type="domain" description="GFO/IDH/MocA-like oxidoreductase" evidence="7">
    <location>
        <begin position="133"/>
        <end position="249"/>
    </location>
</feature>
<dbReference type="VEuPathDB" id="FungiDB:H310_06070"/>
<dbReference type="Pfam" id="PF01408">
    <property type="entry name" value="GFO_IDH_MocA"/>
    <property type="match status" value="1"/>
</dbReference>
<dbReference type="SUPFAM" id="SSF55347">
    <property type="entry name" value="Glyceraldehyde-3-phosphate dehydrogenase-like, C-terminal domain"/>
    <property type="match status" value="1"/>
</dbReference>
<evidence type="ECO:0000256" key="4">
    <source>
        <dbReference type="ARBA" id="ARBA00042988"/>
    </source>
</evidence>
<dbReference type="RefSeq" id="XP_008869205.1">
    <property type="nucleotide sequence ID" value="XM_008870983.1"/>
</dbReference>
<evidence type="ECO:0000256" key="2">
    <source>
        <dbReference type="ARBA" id="ARBA00023002"/>
    </source>
</evidence>
<evidence type="ECO:0000256" key="5">
    <source>
        <dbReference type="ARBA" id="ARBA00049233"/>
    </source>
</evidence>
<dbReference type="GO" id="GO:0000166">
    <property type="term" value="F:nucleotide binding"/>
    <property type="evidence" value="ECO:0007669"/>
    <property type="project" value="InterPro"/>
</dbReference>
<feature type="domain" description="Gfo/Idh/MocA-like oxidoreductase N-terminal" evidence="6">
    <location>
        <begin position="6"/>
        <end position="122"/>
    </location>
</feature>
<dbReference type="Gene3D" id="3.40.50.720">
    <property type="entry name" value="NAD(P)-binding Rossmann-like Domain"/>
    <property type="match status" value="1"/>
</dbReference>
<dbReference type="eggNOG" id="KOG2741">
    <property type="taxonomic scope" value="Eukaryota"/>
</dbReference>
<dbReference type="InterPro" id="IPR000683">
    <property type="entry name" value="Gfo/Idh/MocA-like_OxRdtase_N"/>
</dbReference>
<evidence type="ECO:0000256" key="3">
    <source>
        <dbReference type="ARBA" id="ARBA00038984"/>
    </source>
</evidence>
<dbReference type="InterPro" id="IPR036291">
    <property type="entry name" value="NAD(P)-bd_dom_sf"/>
</dbReference>
<dbReference type="Gene3D" id="3.30.360.10">
    <property type="entry name" value="Dihydrodipicolinate Reductase, domain 2"/>
    <property type="match status" value="1"/>
</dbReference>
<proteinExistence type="inferred from homology"/>
<dbReference type="EC" id="1.1.1.179" evidence="3"/>
<gene>
    <name evidence="8" type="ORF">H310_06070</name>
</gene>
<dbReference type="GeneID" id="20083120"/>
<dbReference type="AlphaFoldDB" id="A0A024U8Q6"/>
<evidence type="ECO:0000259" key="6">
    <source>
        <dbReference type="Pfam" id="PF01408"/>
    </source>
</evidence>
<comment type="catalytic activity">
    <reaction evidence="5">
        <text>D-xylose + NADP(+) = D-xylono-1,5-lactone + NADPH + H(+)</text>
        <dbReference type="Rhea" id="RHEA:22000"/>
        <dbReference type="ChEBI" id="CHEBI:15378"/>
        <dbReference type="ChEBI" id="CHEBI:15867"/>
        <dbReference type="ChEBI" id="CHEBI:53455"/>
        <dbReference type="ChEBI" id="CHEBI:57783"/>
        <dbReference type="ChEBI" id="CHEBI:58349"/>
        <dbReference type="EC" id="1.1.1.179"/>
    </reaction>
</comment>
<dbReference type="OrthoDB" id="2129491at2759"/>
<dbReference type="EMBL" id="KI913961">
    <property type="protein sequence ID" value="ETW02600.1"/>
    <property type="molecule type" value="Genomic_DNA"/>
</dbReference>
<evidence type="ECO:0000259" key="7">
    <source>
        <dbReference type="Pfam" id="PF22725"/>
    </source>
</evidence>
<comment type="similarity">
    <text evidence="1">Belongs to the Gfo/Idh/MocA family.</text>
</comment>
<sequence>MSTAPLRWGILGCGKISNDFVMGLALVANAQVVACASRSLDAAVAFGTLHGIPTWYGSYDALCRDPQVDVVYVGTLHTHHHPHTMLALSHNKHVLVEKPMALNRRDAADMVSLAKAKGLFLMEAMWTRFFPAIQHVRSLLADGVIGYVHAVHADMGFAFPSSADRIWKRDLGGGGLLDIGIYPLAFVSMVFPDEAPINVHTVGSLSDDGVDVFAVVTLQYSRHRYGTIQYSCLADFREEVTILGSKGRLVIDAPAHTPTRVRLDRGSDVETVEFPLPTPAPSSSAFNFGGSVGLSYEAAAVGKAIRIDHATECAEYPLSESLFLAGLMDTIRRDLGVVYDADLTPSYL</sequence>
<evidence type="ECO:0000256" key="1">
    <source>
        <dbReference type="ARBA" id="ARBA00010928"/>
    </source>
</evidence>
<dbReference type="GO" id="GO:0047837">
    <property type="term" value="F:D-xylose 1-dehydrogenase (NADP+) activity"/>
    <property type="evidence" value="ECO:0007669"/>
    <property type="project" value="UniProtKB-EC"/>
</dbReference>
<accession>A0A024U8Q6</accession>
<keyword evidence="2" id="KW-0560">Oxidoreductase</keyword>
<name>A0A024U8Q6_9STRA</name>
<dbReference type="STRING" id="157072.A0A024U8Q6"/>
<evidence type="ECO:0000313" key="8">
    <source>
        <dbReference type="EMBL" id="ETW02600.1"/>
    </source>
</evidence>
<dbReference type="PANTHER" id="PTHR22604:SF105">
    <property type="entry name" value="TRANS-1,2-DIHYDROBENZENE-1,2-DIOL DEHYDROGENASE"/>
    <property type="match status" value="1"/>
</dbReference>
<reference evidence="8" key="1">
    <citation type="submission" date="2013-12" db="EMBL/GenBank/DDBJ databases">
        <title>The Genome Sequence of Aphanomyces invadans NJM9701.</title>
        <authorList>
            <consortium name="The Broad Institute Genomics Platform"/>
            <person name="Russ C."/>
            <person name="Tyler B."/>
            <person name="van West P."/>
            <person name="Dieguez-Uribeondo J."/>
            <person name="Young S.K."/>
            <person name="Zeng Q."/>
            <person name="Gargeya S."/>
            <person name="Fitzgerald M."/>
            <person name="Abouelleil A."/>
            <person name="Alvarado L."/>
            <person name="Chapman S.B."/>
            <person name="Gainer-Dewar J."/>
            <person name="Goldberg J."/>
            <person name="Griggs A."/>
            <person name="Gujja S."/>
            <person name="Hansen M."/>
            <person name="Howarth C."/>
            <person name="Imamovic A."/>
            <person name="Ireland A."/>
            <person name="Larimer J."/>
            <person name="McCowan C."/>
            <person name="Murphy C."/>
            <person name="Pearson M."/>
            <person name="Poon T.W."/>
            <person name="Priest M."/>
            <person name="Roberts A."/>
            <person name="Saif S."/>
            <person name="Shea T."/>
            <person name="Sykes S."/>
            <person name="Wortman J."/>
            <person name="Nusbaum C."/>
            <person name="Birren B."/>
        </authorList>
    </citation>
    <scope>NUCLEOTIDE SEQUENCE [LARGE SCALE GENOMIC DNA]</scope>
    <source>
        <strain evidence="8">NJM9701</strain>
    </source>
</reference>